<feature type="compositionally biased region" description="Polar residues" evidence="1">
    <location>
        <begin position="573"/>
        <end position="587"/>
    </location>
</feature>
<dbReference type="PANTHER" id="PTHR37162">
    <property type="entry name" value="HAT FAMILY DIMERISATION DOMAINCONTAINING PROTEIN-RELATED"/>
    <property type="match status" value="1"/>
</dbReference>
<protein>
    <recommendedName>
        <fullName evidence="4">HAT C-terminal dimerisation domain-containing protein</fullName>
    </recommendedName>
</protein>
<comment type="caution">
    <text evidence="2">The sequence shown here is derived from an EMBL/GenBank/DDBJ whole genome shotgun (WGS) entry which is preliminary data.</text>
</comment>
<accession>A0A498NFR3</accession>
<name>A0A498NFR3_LABRO</name>
<reference evidence="2 3" key="1">
    <citation type="submission" date="2018-03" db="EMBL/GenBank/DDBJ databases">
        <title>Draft genome sequence of Rohu Carp (Labeo rohita).</title>
        <authorList>
            <person name="Das P."/>
            <person name="Kushwaha B."/>
            <person name="Joshi C.G."/>
            <person name="Kumar D."/>
            <person name="Nagpure N.S."/>
            <person name="Sahoo L."/>
            <person name="Das S.P."/>
            <person name="Bit A."/>
            <person name="Patnaik S."/>
            <person name="Meher P.K."/>
            <person name="Jayasankar P."/>
            <person name="Koringa P.G."/>
            <person name="Patel N.V."/>
            <person name="Hinsu A.T."/>
            <person name="Kumar R."/>
            <person name="Pandey M."/>
            <person name="Agarwal S."/>
            <person name="Srivastava S."/>
            <person name="Singh M."/>
            <person name="Iquebal M.A."/>
            <person name="Jaiswal S."/>
            <person name="Angadi U.B."/>
            <person name="Kumar N."/>
            <person name="Raza M."/>
            <person name="Shah T.M."/>
            <person name="Rai A."/>
            <person name="Jena J.K."/>
        </authorList>
    </citation>
    <scope>NUCLEOTIDE SEQUENCE [LARGE SCALE GENOMIC DNA]</scope>
    <source>
        <strain evidence="2">DASCIFA01</strain>
        <tissue evidence="2">Testis</tissue>
    </source>
</reference>
<proteinExistence type="predicted"/>
<feature type="region of interest" description="Disordered" evidence="1">
    <location>
        <begin position="556"/>
        <end position="610"/>
    </location>
</feature>
<keyword evidence="3" id="KW-1185">Reference proteome</keyword>
<dbReference type="PANTHER" id="PTHR37162:SF1">
    <property type="entry name" value="BED-TYPE DOMAIN-CONTAINING PROTEIN"/>
    <property type="match status" value="1"/>
</dbReference>
<evidence type="ECO:0000313" key="3">
    <source>
        <dbReference type="Proteomes" id="UP000290572"/>
    </source>
</evidence>
<dbReference type="Proteomes" id="UP000290572">
    <property type="component" value="Unassembled WGS sequence"/>
</dbReference>
<evidence type="ECO:0008006" key="4">
    <source>
        <dbReference type="Google" id="ProtNLM"/>
    </source>
</evidence>
<evidence type="ECO:0000256" key="1">
    <source>
        <dbReference type="SAM" id="MobiDB-lite"/>
    </source>
</evidence>
<gene>
    <name evidence="2" type="ORF">ROHU_017567</name>
</gene>
<organism evidence="2 3">
    <name type="scientific">Labeo rohita</name>
    <name type="common">Indian major carp</name>
    <name type="synonym">Cyprinus rohita</name>
    <dbReference type="NCBI Taxonomy" id="84645"/>
    <lineage>
        <taxon>Eukaryota</taxon>
        <taxon>Metazoa</taxon>
        <taxon>Chordata</taxon>
        <taxon>Craniata</taxon>
        <taxon>Vertebrata</taxon>
        <taxon>Euteleostomi</taxon>
        <taxon>Actinopterygii</taxon>
        <taxon>Neopterygii</taxon>
        <taxon>Teleostei</taxon>
        <taxon>Ostariophysi</taxon>
        <taxon>Cypriniformes</taxon>
        <taxon>Cyprinidae</taxon>
        <taxon>Labeoninae</taxon>
        <taxon>Labeonini</taxon>
        <taxon>Labeo</taxon>
    </lineage>
</organism>
<sequence length="610" mass="69977">MQRLRFHHNKCLASALKVAEAENCTVGAEKSAEILSMLVCYYHAELRKVVVEHLGSLEILKVSAALLEKVLCEFFRKSNIPWQNLVSMLMDSCAVMRGRKTGLETRIHQYCPNLLDVDGDSCHHIHNATKKFSEPFDSYLEKLFSDLQVDHQWSPDQVMYLKEIAMILNLSTSSPQRGFVRHRWLSAYDASMATHAMMPGYKVLYYGYLSTADQELYREPLELTKYHVNQAARARIKVVHETLNRKGMTPQGLERKRRVCQKLWHEETTTVLQLSIYMGVLAILKEYVMVFQGSQTLVHKLHDWQLELFLAYLACFVKAEHITKLSPRALKELVLEDHMLLDSKEVYVGQEADTFRSQNPKHPLLVPFLADIRKAYITTAVYLQKKLPLASPTLTALSALDPLLRGHSQATIQLKKLSGMLRHLLPADQDIHRELVQFNVDLTIPSFKEGESIVEWWGHVFDKLDKYPSLSVLVKCCLSIFHGPRVESSFSLMNDVIDQRSGNMNVETFNVIQTVKYTLQSRGKTAMQLFRREDVKFGAVDRTVCRNINSAAATYRHQQKVNKKEKEQQQSKYGSQATGSAQQAKTQTAEEEKRARLTMQCRKSLQKNRS</sequence>
<evidence type="ECO:0000313" key="2">
    <source>
        <dbReference type="EMBL" id="RXN30661.1"/>
    </source>
</evidence>
<dbReference type="EMBL" id="QBIY01011554">
    <property type="protein sequence ID" value="RXN30661.1"/>
    <property type="molecule type" value="Genomic_DNA"/>
</dbReference>
<dbReference type="AlphaFoldDB" id="A0A498NFR3"/>